<reference evidence="5 6" key="1">
    <citation type="submission" date="2018-11" db="EMBL/GenBank/DDBJ databases">
        <authorList>
            <consortium name="Pathogen Informatics"/>
        </authorList>
    </citation>
    <scope>NUCLEOTIDE SEQUENCE [LARGE SCALE GENOMIC DNA]</scope>
</reference>
<dbReference type="OrthoDB" id="10254947at2759"/>
<gene>
    <name evidence="5" type="ORF">DME_LOCUS1821</name>
</gene>
<feature type="repeat" description="ANK" evidence="3">
    <location>
        <begin position="188"/>
        <end position="220"/>
    </location>
</feature>
<dbReference type="PROSITE" id="PS50297">
    <property type="entry name" value="ANK_REP_REGION"/>
    <property type="match status" value="3"/>
</dbReference>
<dbReference type="PROSITE" id="PS50088">
    <property type="entry name" value="ANK_REPEAT"/>
    <property type="match status" value="4"/>
</dbReference>
<name>A0A3P7PRH3_DRAME</name>
<dbReference type="STRING" id="318479.A0A3P7PRH3"/>
<evidence type="ECO:0000259" key="4">
    <source>
        <dbReference type="SMART" id="SM00005"/>
    </source>
</evidence>
<feature type="domain" description="Death" evidence="4">
    <location>
        <begin position="282"/>
        <end position="371"/>
    </location>
</feature>
<evidence type="ECO:0000256" key="3">
    <source>
        <dbReference type="PROSITE-ProRule" id="PRU00023"/>
    </source>
</evidence>
<dbReference type="Proteomes" id="UP000274756">
    <property type="component" value="Unassembled WGS sequence"/>
</dbReference>
<dbReference type="Pfam" id="PF00531">
    <property type="entry name" value="Death"/>
    <property type="match status" value="1"/>
</dbReference>
<organism evidence="5 6">
    <name type="scientific">Dracunculus medinensis</name>
    <name type="common">Guinea worm</name>
    <dbReference type="NCBI Taxonomy" id="318479"/>
    <lineage>
        <taxon>Eukaryota</taxon>
        <taxon>Metazoa</taxon>
        <taxon>Ecdysozoa</taxon>
        <taxon>Nematoda</taxon>
        <taxon>Chromadorea</taxon>
        <taxon>Rhabditida</taxon>
        <taxon>Spirurina</taxon>
        <taxon>Dracunculoidea</taxon>
        <taxon>Dracunculidae</taxon>
        <taxon>Dracunculus</taxon>
    </lineage>
</organism>
<protein>
    <recommendedName>
        <fullName evidence="4">Death domain-containing protein</fullName>
    </recommendedName>
</protein>
<dbReference type="SUPFAM" id="SSF47986">
    <property type="entry name" value="DEATH domain"/>
    <property type="match status" value="1"/>
</dbReference>
<dbReference type="Gene3D" id="1.10.533.10">
    <property type="entry name" value="Death Domain, Fas"/>
    <property type="match status" value="1"/>
</dbReference>
<sequence>MFSVLHVAARSKQNFALKTLLRALREYGCASDLDSIINAVNARGQTPLHCAVRAGDTDCVHYLLASGARKDMPDNNMNTVIHYLGEVYNDDIYKEIIERSNEENQIGDEEKKENPLAIKNGEGCTPVHIAVRKLKLGLLETLIEAGAPLDIADKNGETPLITALILNDIDSANLLIQSKCNVNAESQNGETPLMLACQLKNLKLIGRLIDAGADPHYANIDGKKPVDIEDSDVQKILNGERIVESDIDSTASDNNALCSSNDRSIDEQSSPPSIHRLRRIRTDDISSLDYVTRLRLSKLLDVENKWEILADHLGCSHMTQFISVCIDESSSPTMMLLDQYEQIPNANLATIIQALERMGELIGANLIKDGNE</sequence>
<keyword evidence="6" id="KW-1185">Reference proteome</keyword>
<accession>A0A3P7PRH3</accession>
<keyword evidence="2 3" id="KW-0040">ANK repeat</keyword>
<evidence type="ECO:0000256" key="1">
    <source>
        <dbReference type="ARBA" id="ARBA00022737"/>
    </source>
</evidence>
<evidence type="ECO:0000256" key="2">
    <source>
        <dbReference type="ARBA" id="ARBA00023043"/>
    </source>
</evidence>
<dbReference type="EMBL" id="UYYG01000033">
    <property type="protein sequence ID" value="VDN51848.1"/>
    <property type="molecule type" value="Genomic_DNA"/>
</dbReference>
<evidence type="ECO:0000313" key="6">
    <source>
        <dbReference type="Proteomes" id="UP000274756"/>
    </source>
</evidence>
<dbReference type="InterPro" id="IPR000488">
    <property type="entry name" value="Death_dom"/>
</dbReference>
<dbReference type="InterPro" id="IPR002110">
    <property type="entry name" value="Ankyrin_rpt"/>
</dbReference>
<proteinExistence type="predicted"/>
<feature type="repeat" description="ANK" evidence="3">
    <location>
        <begin position="43"/>
        <end position="75"/>
    </location>
</feature>
<dbReference type="InterPro" id="IPR036770">
    <property type="entry name" value="Ankyrin_rpt-contain_sf"/>
</dbReference>
<dbReference type="CDD" id="cd08310">
    <property type="entry name" value="Death_NFkB-like"/>
    <property type="match status" value="1"/>
</dbReference>
<dbReference type="AlphaFoldDB" id="A0A3P7PRH3"/>
<dbReference type="InterPro" id="IPR011029">
    <property type="entry name" value="DEATH-like_dom_sf"/>
</dbReference>
<dbReference type="SUPFAM" id="SSF48403">
    <property type="entry name" value="Ankyrin repeat"/>
    <property type="match status" value="1"/>
</dbReference>
<dbReference type="PANTHER" id="PTHR24171">
    <property type="entry name" value="ANKYRIN REPEAT DOMAIN-CONTAINING PROTEIN 39-RELATED"/>
    <property type="match status" value="1"/>
</dbReference>
<dbReference type="Pfam" id="PF12796">
    <property type="entry name" value="Ank_2"/>
    <property type="match status" value="2"/>
</dbReference>
<dbReference type="GO" id="GO:0007165">
    <property type="term" value="P:signal transduction"/>
    <property type="evidence" value="ECO:0007669"/>
    <property type="project" value="InterPro"/>
</dbReference>
<feature type="repeat" description="ANK" evidence="3">
    <location>
        <begin position="122"/>
        <end position="154"/>
    </location>
</feature>
<feature type="repeat" description="ANK" evidence="3">
    <location>
        <begin position="155"/>
        <end position="187"/>
    </location>
</feature>
<dbReference type="SMART" id="SM00005">
    <property type="entry name" value="DEATH"/>
    <property type="match status" value="1"/>
</dbReference>
<dbReference type="SMART" id="SM00248">
    <property type="entry name" value="ANK"/>
    <property type="match status" value="4"/>
</dbReference>
<keyword evidence="1" id="KW-0677">Repeat</keyword>
<evidence type="ECO:0000313" key="5">
    <source>
        <dbReference type="EMBL" id="VDN51848.1"/>
    </source>
</evidence>
<dbReference type="Gene3D" id="1.25.40.20">
    <property type="entry name" value="Ankyrin repeat-containing domain"/>
    <property type="match status" value="2"/>
</dbReference>